<evidence type="ECO:0000256" key="8">
    <source>
        <dbReference type="RuleBase" id="RU363041"/>
    </source>
</evidence>
<evidence type="ECO:0000313" key="10">
    <source>
        <dbReference type="Proteomes" id="UP001198461"/>
    </source>
</evidence>
<dbReference type="Pfam" id="PF01925">
    <property type="entry name" value="TauE"/>
    <property type="match status" value="1"/>
</dbReference>
<dbReference type="GO" id="GO:0005886">
    <property type="term" value="C:plasma membrane"/>
    <property type="evidence" value="ECO:0007669"/>
    <property type="project" value="UniProtKB-SubCell"/>
</dbReference>
<accession>A0AAW4T1V7</accession>
<keyword evidence="7 8" id="KW-0472">Membrane</keyword>
<comment type="caution">
    <text evidence="9">The sequence shown here is derived from an EMBL/GenBank/DDBJ whole genome shotgun (WGS) entry which is preliminary data.</text>
</comment>
<reference evidence="9" key="1">
    <citation type="submission" date="2023-08" db="EMBL/GenBank/DDBJ databases">
        <title>Mucin Metabolism Genes Underlie the Key Renovations of Bacteroides xylanisolvens Genomes in Captive Great Apes.</title>
        <authorList>
            <person name="Nishida A.H."/>
        </authorList>
    </citation>
    <scope>NUCLEOTIDE SEQUENCE</scope>
    <source>
        <strain evidence="9">P13.H9</strain>
    </source>
</reference>
<gene>
    <name evidence="9" type="ORF">LD004_21220</name>
</gene>
<proteinExistence type="inferred from homology"/>
<dbReference type="AlphaFoldDB" id="A0AAW4T1V7"/>
<dbReference type="InterPro" id="IPR052017">
    <property type="entry name" value="TSUP"/>
</dbReference>
<dbReference type="EMBL" id="JAIWYE010000037">
    <property type="protein sequence ID" value="MCA4706129.1"/>
    <property type="molecule type" value="Genomic_DNA"/>
</dbReference>
<evidence type="ECO:0000256" key="7">
    <source>
        <dbReference type="ARBA" id="ARBA00023136"/>
    </source>
</evidence>
<feature type="transmembrane region" description="Helical" evidence="8">
    <location>
        <begin position="44"/>
        <end position="61"/>
    </location>
</feature>
<feature type="transmembrane region" description="Helical" evidence="8">
    <location>
        <begin position="96"/>
        <end position="116"/>
    </location>
</feature>
<evidence type="ECO:0000256" key="5">
    <source>
        <dbReference type="ARBA" id="ARBA00022692"/>
    </source>
</evidence>
<protein>
    <recommendedName>
        <fullName evidence="8">Probable membrane transporter protein</fullName>
    </recommendedName>
</protein>
<dbReference type="Proteomes" id="UP001198461">
    <property type="component" value="Unassembled WGS sequence"/>
</dbReference>
<evidence type="ECO:0000256" key="2">
    <source>
        <dbReference type="ARBA" id="ARBA00009142"/>
    </source>
</evidence>
<evidence type="ECO:0000256" key="6">
    <source>
        <dbReference type="ARBA" id="ARBA00022989"/>
    </source>
</evidence>
<dbReference type="InterPro" id="IPR002781">
    <property type="entry name" value="TM_pro_TauE-like"/>
</dbReference>
<sequence length="241" mass="26398">MEQTALQLFVLSIGASFVQRTTGFGFGIFIMTMLPAIMPSYGEATTLSGILAMTTSAIIVAQKYKYVNWPRLWPILLTFIIVSFGAIFVLKRMEYGILSILLGITLVAVSIYFAFFSKQIKVKTTMPVQVTAGALSGVMGGFFGMQGPPAVLYFVSSEPDKEHYLAQTQTYFLVGNVMMTLARAYNGFFTSAVGMGYVYGITGVLIGNLMGAWVFRHITGNLLKYIIYAYIGISGLTFLFG</sequence>
<comment type="subcellular location">
    <subcellularLocation>
        <location evidence="1 8">Cell membrane</location>
        <topology evidence="1 8">Multi-pass membrane protein</topology>
    </subcellularLocation>
</comment>
<evidence type="ECO:0000313" key="9">
    <source>
        <dbReference type="EMBL" id="MCA4706129.1"/>
    </source>
</evidence>
<dbReference type="PANTHER" id="PTHR30269">
    <property type="entry name" value="TRANSMEMBRANE PROTEIN YFCA"/>
    <property type="match status" value="1"/>
</dbReference>
<evidence type="ECO:0000256" key="3">
    <source>
        <dbReference type="ARBA" id="ARBA00022448"/>
    </source>
</evidence>
<feature type="transmembrane region" description="Helical" evidence="8">
    <location>
        <begin position="73"/>
        <end position="90"/>
    </location>
</feature>
<evidence type="ECO:0000256" key="1">
    <source>
        <dbReference type="ARBA" id="ARBA00004651"/>
    </source>
</evidence>
<name>A0AAW4T1V7_9BACE</name>
<keyword evidence="6 8" id="KW-1133">Transmembrane helix</keyword>
<feature type="transmembrane region" description="Helical" evidence="8">
    <location>
        <begin position="128"/>
        <end position="145"/>
    </location>
</feature>
<feature type="transmembrane region" description="Helical" evidence="8">
    <location>
        <begin position="222"/>
        <end position="240"/>
    </location>
</feature>
<keyword evidence="5 8" id="KW-0812">Transmembrane</keyword>
<organism evidence="9 10">
    <name type="scientific">Bacteroides xylanisolvens</name>
    <dbReference type="NCBI Taxonomy" id="371601"/>
    <lineage>
        <taxon>Bacteria</taxon>
        <taxon>Pseudomonadati</taxon>
        <taxon>Bacteroidota</taxon>
        <taxon>Bacteroidia</taxon>
        <taxon>Bacteroidales</taxon>
        <taxon>Bacteroidaceae</taxon>
        <taxon>Bacteroides</taxon>
    </lineage>
</organism>
<dbReference type="PANTHER" id="PTHR30269:SF37">
    <property type="entry name" value="MEMBRANE TRANSPORTER PROTEIN"/>
    <property type="match status" value="1"/>
</dbReference>
<comment type="similarity">
    <text evidence="2 8">Belongs to the 4-toluene sulfonate uptake permease (TSUP) (TC 2.A.102) family.</text>
</comment>
<keyword evidence="4 8" id="KW-1003">Cell membrane</keyword>
<evidence type="ECO:0000256" key="4">
    <source>
        <dbReference type="ARBA" id="ARBA00022475"/>
    </source>
</evidence>
<keyword evidence="3" id="KW-0813">Transport</keyword>
<feature type="transmembrane region" description="Helical" evidence="8">
    <location>
        <begin position="197"/>
        <end position="216"/>
    </location>
</feature>